<dbReference type="SMART" id="SM00342">
    <property type="entry name" value="HTH_ARAC"/>
    <property type="match status" value="1"/>
</dbReference>
<sequence length="276" mass="32924">MPKSKISNNGYYELKTDLFSHIKLERRQLNYDMPMHFHRNLEFQYIESGCYRTVVDNKEYVFEKDEMVFIPYCLQHMADASDTQSILFIIPHAIMQDFTSFFRHRTLNIELKDRKFNREFILPVMELILAAPSQLNNPIVAKGYVNVIFGLLTQHYGYVKYENFSNPNFLLDLIQYIDQHSNENLTLDRLAEQFGYNKFYLSRIFNKTLGASLTDYVNQVRVQKFVKQYRDGWEGNIADLAFSCGFESIPSFYRTFSRVFSMTPKEYFELEKEIFW</sequence>
<dbReference type="Proteomes" id="UP000824204">
    <property type="component" value="Unassembled WGS sequence"/>
</dbReference>
<keyword evidence="1" id="KW-0805">Transcription regulation</keyword>
<evidence type="ECO:0000256" key="2">
    <source>
        <dbReference type="ARBA" id="ARBA00023125"/>
    </source>
</evidence>
<evidence type="ECO:0000313" key="5">
    <source>
        <dbReference type="EMBL" id="HIX08118.1"/>
    </source>
</evidence>
<protein>
    <submittedName>
        <fullName evidence="5">AraC family transcriptional regulator</fullName>
    </submittedName>
</protein>
<proteinExistence type="predicted"/>
<dbReference type="Pfam" id="PF12833">
    <property type="entry name" value="HTH_18"/>
    <property type="match status" value="1"/>
</dbReference>
<gene>
    <name evidence="5" type="ORF">H9741_06590</name>
</gene>
<dbReference type="InterPro" id="IPR009057">
    <property type="entry name" value="Homeodomain-like_sf"/>
</dbReference>
<dbReference type="InterPro" id="IPR018060">
    <property type="entry name" value="HTH_AraC"/>
</dbReference>
<dbReference type="PROSITE" id="PS01124">
    <property type="entry name" value="HTH_ARAC_FAMILY_2"/>
    <property type="match status" value="1"/>
</dbReference>
<reference evidence="5" key="2">
    <citation type="submission" date="2021-04" db="EMBL/GenBank/DDBJ databases">
        <authorList>
            <person name="Gilroy R."/>
        </authorList>
    </citation>
    <scope>NUCLEOTIDE SEQUENCE</scope>
    <source>
        <strain evidence="5">811</strain>
    </source>
</reference>
<dbReference type="Gene3D" id="1.10.10.60">
    <property type="entry name" value="Homeodomain-like"/>
    <property type="match status" value="2"/>
</dbReference>
<name>A0A9D1V915_9FIRM</name>
<dbReference type="InterPro" id="IPR014710">
    <property type="entry name" value="RmlC-like_jellyroll"/>
</dbReference>
<dbReference type="PANTHER" id="PTHR43280">
    <property type="entry name" value="ARAC-FAMILY TRANSCRIPTIONAL REGULATOR"/>
    <property type="match status" value="1"/>
</dbReference>
<dbReference type="AlphaFoldDB" id="A0A9D1V915"/>
<keyword evidence="3" id="KW-0804">Transcription</keyword>
<reference evidence="5" key="1">
    <citation type="journal article" date="2021" name="PeerJ">
        <title>Extensive microbial diversity within the chicken gut microbiome revealed by metagenomics and culture.</title>
        <authorList>
            <person name="Gilroy R."/>
            <person name="Ravi A."/>
            <person name="Getino M."/>
            <person name="Pursley I."/>
            <person name="Horton D.L."/>
            <person name="Alikhan N.F."/>
            <person name="Baker D."/>
            <person name="Gharbi K."/>
            <person name="Hall N."/>
            <person name="Watson M."/>
            <person name="Adriaenssens E.M."/>
            <person name="Foster-Nyarko E."/>
            <person name="Jarju S."/>
            <person name="Secka A."/>
            <person name="Antonio M."/>
            <person name="Oren A."/>
            <person name="Chaudhuri R.R."/>
            <person name="La Ragione R."/>
            <person name="Hildebrand F."/>
            <person name="Pallen M.J."/>
        </authorList>
    </citation>
    <scope>NUCLEOTIDE SEQUENCE</scope>
    <source>
        <strain evidence="5">811</strain>
    </source>
</reference>
<keyword evidence="2" id="KW-0238">DNA-binding</keyword>
<comment type="caution">
    <text evidence="5">The sequence shown here is derived from an EMBL/GenBank/DDBJ whole genome shotgun (WGS) entry which is preliminary data.</text>
</comment>
<evidence type="ECO:0000259" key="4">
    <source>
        <dbReference type="PROSITE" id="PS01124"/>
    </source>
</evidence>
<evidence type="ECO:0000256" key="3">
    <source>
        <dbReference type="ARBA" id="ARBA00023163"/>
    </source>
</evidence>
<accession>A0A9D1V915</accession>
<dbReference type="InterPro" id="IPR011051">
    <property type="entry name" value="RmlC_Cupin_sf"/>
</dbReference>
<dbReference type="GO" id="GO:0043565">
    <property type="term" value="F:sequence-specific DNA binding"/>
    <property type="evidence" value="ECO:0007669"/>
    <property type="project" value="InterPro"/>
</dbReference>
<organism evidence="5 6">
    <name type="scientific">Candidatus Borkfalkia faecipullorum</name>
    <dbReference type="NCBI Taxonomy" id="2838510"/>
    <lineage>
        <taxon>Bacteria</taxon>
        <taxon>Bacillati</taxon>
        <taxon>Bacillota</taxon>
        <taxon>Clostridia</taxon>
        <taxon>Christensenellales</taxon>
        <taxon>Christensenellaceae</taxon>
        <taxon>Candidatus Borkfalkia</taxon>
    </lineage>
</organism>
<dbReference type="SUPFAM" id="SSF46689">
    <property type="entry name" value="Homeodomain-like"/>
    <property type="match status" value="2"/>
</dbReference>
<dbReference type="EMBL" id="DXFX01000082">
    <property type="protein sequence ID" value="HIX08118.1"/>
    <property type="molecule type" value="Genomic_DNA"/>
</dbReference>
<dbReference type="GO" id="GO:0003700">
    <property type="term" value="F:DNA-binding transcription factor activity"/>
    <property type="evidence" value="ECO:0007669"/>
    <property type="project" value="InterPro"/>
</dbReference>
<dbReference type="Gene3D" id="2.60.120.10">
    <property type="entry name" value="Jelly Rolls"/>
    <property type="match status" value="1"/>
</dbReference>
<dbReference type="PANTHER" id="PTHR43280:SF2">
    <property type="entry name" value="HTH-TYPE TRANSCRIPTIONAL REGULATOR EXSA"/>
    <property type="match status" value="1"/>
</dbReference>
<evidence type="ECO:0000256" key="1">
    <source>
        <dbReference type="ARBA" id="ARBA00023015"/>
    </source>
</evidence>
<evidence type="ECO:0000313" key="6">
    <source>
        <dbReference type="Proteomes" id="UP000824204"/>
    </source>
</evidence>
<feature type="domain" description="HTH araC/xylS-type" evidence="4">
    <location>
        <begin position="171"/>
        <end position="270"/>
    </location>
</feature>
<dbReference type="SUPFAM" id="SSF51182">
    <property type="entry name" value="RmlC-like cupins"/>
    <property type="match status" value="1"/>
</dbReference>